<name>A0ABW0UHA6_9STRE</name>
<accession>A0ABW0UHA6</accession>
<comment type="caution">
    <text evidence="1">The sequence shown here is derived from an EMBL/GenBank/DDBJ whole genome shotgun (WGS) entry which is preliminary data.</text>
</comment>
<gene>
    <name evidence="1" type="ORF">ACFPQ3_10910</name>
</gene>
<dbReference type="EMBL" id="JBHSOJ010000032">
    <property type="protein sequence ID" value="MFC5632036.1"/>
    <property type="molecule type" value="Genomic_DNA"/>
</dbReference>
<proteinExistence type="predicted"/>
<reference evidence="2" key="1">
    <citation type="journal article" date="2019" name="Int. J. Syst. Evol. Microbiol.">
        <title>The Global Catalogue of Microorganisms (GCM) 10K type strain sequencing project: providing services to taxonomists for standard genome sequencing and annotation.</title>
        <authorList>
            <consortium name="The Broad Institute Genomics Platform"/>
            <consortium name="The Broad Institute Genome Sequencing Center for Infectious Disease"/>
            <person name="Wu L."/>
            <person name="Ma J."/>
        </authorList>
    </citation>
    <scope>NUCLEOTIDE SEQUENCE [LARGE SCALE GENOMIC DNA]</scope>
    <source>
        <strain evidence="2">DT43</strain>
    </source>
</reference>
<sequence>MEIKFTVLSRERNITKNFWSTPDINHIFERWVEENNLDVDGLVVIDTFCDTFDVSCLMKHSEDVEIFVQVIQDLFEYSTAKQLYDALSEKGDLECSEWLEFNEDFFRQNFTDPYESARATFFGNVNWNDEYVRFDGYNNLKTTNEVDYDFEKNEILKLWLNEFY</sequence>
<dbReference type="Proteomes" id="UP001596110">
    <property type="component" value="Unassembled WGS sequence"/>
</dbReference>
<dbReference type="RefSeq" id="WP_156806325.1">
    <property type="nucleotide sequence ID" value="NZ_JBHSOJ010000032.1"/>
</dbReference>
<protein>
    <submittedName>
        <fullName evidence="1">Uncharacterized protein</fullName>
    </submittedName>
</protein>
<organism evidence="1 2">
    <name type="scientific">Streptococcus caledonicus</name>
    <dbReference type="NCBI Taxonomy" id="2614158"/>
    <lineage>
        <taxon>Bacteria</taxon>
        <taxon>Bacillati</taxon>
        <taxon>Bacillota</taxon>
        <taxon>Bacilli</taxon>
        <taxon>Lactobacillales</taxon>
        <taxon>Streptococcaceae</taxon>
        <taxon>Streptococcus</taxon>
    </lineage>
</organism>
<keyword evidence="2" id="KW-1185">Reference proteome</keyword>
<evidence type="ECO:0000313" key="2">
    <source>
        <dbReference type="Proteomes" id="UP001596110"/>
    </source>
</evidence>
<evidence type="ECO:0000313" key="1">
    <source>
        <dbReference type="EMBL" id="MFC5632036.1"/>
    </source>
</evidence>